<feature type="transmembrane region" description="Helical" evidence="8">
    <location>
        <begin position="355"/>
        <end position="380"/>
    </location>
</feature>
<dbReference type="GO" id="GO:0022857">
    <property type="term" value="F:transmembrane transporter activity"/>
    <property type="evidence" value="ECO:0007669"/>
    <property type="project" value="InterPro"/>
</dbReference>
<dbReference type="Pfam" id="PF07690">
    <property type="entry name" value="MFS_1"/>
    <property type="match status" value="1"/>
</dbReference>
<feature type="transmembrane region" description="Helical" evidence="8">
    <location>
        <begin position="53"/>
        <end position="70"/>
    </location>
</feature>
<feature type="transmembrane region" description="Helical" evidence="8">
    <location>
        <begin position="197"/>
        <end position="217"/>
    </location>
</feature>
<evidence type="ECO:0000256" key="6">
    <source>
        <dbReference type="ARBA" id="ARBA00022989"/>
    </source>
</evidence>
<keyword evidence="5 8" id="KW-0812">Transmembrane</keyword>
<dbReference type="GO" id="GO:0005886">
    <property type="term" value="C:plasma membrane"/>
    <property type="evidence" value="ECO:0007669"/>
    <property type="project" value="UniProtKB-SubCell"/>
</dbReference>
<comment type="caution">
    <text evidence="10">The sequence shown here is derived from an EMBL/GenBank/DDBJ whole genome shotgun (WGS) entry which is preliminary data.</text>
</comment>
<evidence type="ECO:0000313" key="10">
    <source>
        <dbReference type="EMBL" id="EFU39701.1"/>
    </source>
</evidence>
<organism evidence="10 11">
    <name type="scientific">Paenibacillus vortex V453</name>
    <dbReference type="NCBI Taxonomy" id="715225"/>
    <lineage>
        <taxon>Bacteria</taxon>
        <taxon>Bacillati</taxon>
        <taxon>Bacillota</taxon>
        <taxon>Bacilli</taxon>
        <taxon>Bacillales</taxon>
        <taxon>Paenibacillaceae</taxon>
        <taxon>Paenibacillus</taxon>
    </lineage>
</organism>
<feature type="transmembrane region" description="Helical" evidence="8">
    <location>
        <begin position="12"/>
        <end position="33"/>
    </location>
</feature>
<feature type="transmembrane region" description="Helical" evidence="8">
    <location>
        <begin position="229"/>
        <end position="248"/>
    </location>
</feature>
<feature type="transmembrane region" description="Helical" evidence="8">
    <location>
        <begin position="164"/>
        <end position="185"/>
    </location>
</feature>
<dbReference type="PANTHER" id="PTHR42718:SF9">
    <property type="entry name" value="MAJOR FACILITATOR SUPERFAMILY MULTIDRUG TRANSPORTER MFSC"/>
    <property type="match status" value="1"/>
</dbReference>
<dbReference type="InterPro" id="IPR036259">
    <property type="entry name" value="MFS_trans_sf"/>
</dbReference>
<dbReference type="CDD" id="cd17503">
    <property type="entry name" value="MFS_LmrB_MDR_like"/>
    <property type="match status" value="1"/>
</dbReference>
<accession>A0A2R9SQU2</accession>
<evidence type="ECO:0000256" key="8">
    <source>
        <dbReference type="SAM" id="Phobius"/>
    </source>
</evidence>
<evidence type="ECO:0000256" key="2">
    <source>
        <dbReference type="ARBA" id="ARBA00008537"/>
    </source>
</evidence>
<evidence type="ECO:0000256" key="4">
    <source>
        <dbReference type="ARBA" id="ARBA00022475"/>
    </source>
</evidence>
<evidence type="ECO:0000256" key="7">
    <source>
        <dbReference type="ARBA" id="ARBA00023136"/>
    </source>
</evidence>
<sequence length="478" mass="51357">MSTTIKEIRAPLFAIIIGMFMVLLNMTAMNVAIPKLMNTFQSPLSLMQWATTGYILAEAAIIPVAGWLADRFGGRRMFILAISIFTICSILCALSINAEQFILFRILQGLGGGIVMPIGYAIVFRISPPDKIGTVMGSYLGVPILIAPAIGPVFAGWLVDYVSWPYLFWVNVPVGILGICLGLRYLPKLESQVQAKLDKLGMIFGPLAFAALIYGVHQGGDAGWDSMQTIIGLAVGVVALLLFILVELRSSEPLLELRVFRSWSFTSAMLILWLTAVTFYGNFFLIPVYLQQVKGFNAFDTGLLMIPQAIACIVLMQIGGRLFDRMSVKPLVIIGTALLGLGAFLLSRVSSGSGMGMLIVAMTLAGSGHALYGMSLNAFVMKSAPQALINRVTSLNNASQQVMGSFAVAAFSTLLTARVSASSRAIPQVEIWADAFSFTYLVVTAVSIVGVVMGLLICKPTALTDEAIDQPDARGLDS</sequence>
<keyword evidence="4" id="KW-1003">Cell membrane</keyword>
<keyword evidence="3" id="KW-0813">Transport</keyword>
<keyword evidence="7 8" id="KW-0472">Membrane</keyword>
<keyword evidence="11" id="KW-1185">Reference proteome</keyword>
<evidence type="ECO:0000256" key="5">
    <source>
        <dbReference type="ARBA" id="ARBA00022692"/>
    </source>
</evidence>
<gene>
    <name evidence="10" type="ORF">PVOR_20414</name>
</gene>
<name>A0A2R9SQU2_9BACL</name>
<feature type="transmembrane region" description="Helical" evidence="8">
    <location>
        <begin position="102"/>
        <end position="124"/>
    </location>
</feature>
<dbReference type="PANTHER" id="PTHR42718">
    <property type="entry name" value="MAJOR FACILITATOR SUPERFAMILY MULTIDRUG TRANSPORTER MFSC"/>
    <property type="match status" value="1"/>
</dbReference>
<feature type="transmembrane region" description="Helical" evidence="8">
    <location>
        <begin position="438"/>
        <end position="458"/>
    </location>
</feature>
<feature type="transmembrane region" description="Helical" evidence="8">
    <location>
        <begin position="401"/>
        <end position="418"/>
    </location>
</feature>
<reference evidence="10 11" key="1">
    <citation type="journal article" date="2010" name="BMC Genomics">
        <title>Genome sequence of the pattern forming Paenibacillus vortex bacterium reveals potential for thriving in complex environments.</title>
        <authorList>
            <person name="Sirota-Madi A."/>
            <person name="Olender T."/>
            <person name="Helman Y."/>
            <person name="Ingham C."/>
            <person name="Brainis I."/>
            <person name="Roth D."/>
            <person name="Hagi E."/>
            <person name="Brodsky L."/>
            <person name="Leshkowitz D."/>
            <person name="Galatenko V."/>
            <person name="Nikolaev V."/>
            <person name="Mugasimangalam R.C."/>
            <person name="Bransburg-Zabary S."/>
            <person name="Gutnick D.L."/>
            <person name="Lancet D."/>
            <person name="Ben-Jacob E."/>
        </authorList>
    </citation>
    <scope>NUCLEOTIDE SEQUENCE [LARGE SCALE GENOMIC DNA]</scope>
    <source>
        <strain evidence="10 11">V453</strain>
    </source>
</reference>
<feature type="transmembrane region" description="Helical" evidence="8">
    <location>
        <begin position="77"/>
        <end position="96"/>
    </location>
</feature>
<dbReference type="InterPro" id="IPR011701">
    <property type="entry name" value="MFS"/>
</dbReference>
<feature type="transmembrane region" description="Helical" evidence="8">
    <location>
        <begin position="302"/>
        <end position="319"/>
    </location>
</feature>
<comment type="similarity">
    <text evidence="2">Belongs to the major facilitator superfamily. EmrB family.</text>
</comment>
<dbReference type="InterPro" id="IPR004638">
    <property type="entry name" value="EmrB-like"/>
</dbReference>
<feature type="transmembrane region" description="Helical" evidence="8">
    <location>
        <begin position="136"/>
        <end position="158"/>
    </location>
</feature>
<feature type="domain" description="Major facilitator superfamily (MFS) profile" evidence="9">
    <location>
        <begin position="11"/>
        <end position="462"/>
    </location>
</feature>
<feature type="transmembrane region" description="Helical" evidence="8">
    <location>
        <begin position="269"/>
        <end position="290"/>
    </location>
</feature>
<dbReference type="Gene3D" id="1.20.1720.10">
    <property type="entry name" value="Multidrug resistance protein D"/>
    <property type="match status" value="1"/>
</dbReference>
<dbReference type="SUPFAM" id="SSF103473">
    <property type="entry name" value="MFS general substrate transporter"/>
    <property type="match status" value="2"/>
</dbReference>
<dbReference type="PROSITE" id="PS50850">
    <property type="entry name" value="MFS"/>
    <property type="match status" value="1"/>
</dbReference>
<dbReference type="Gene3D" id="1.20.1250.20">
    <property type="entry name" value="MFS general substrate transporter like domains"/>
    <property type="match status" value="1"/>
</dbReference>
<keyword evidence="6 8" id="KW-1133">Transmembrane helix</keyword>
<dbReference type="AlphaFoldDB" id="A0A2R9SQU2"/>
<evidence type="ECO:0000256" key="1">
    <source>
        <dbReference type="ARBA" id="ARBA00004651"/>
    </source>
</evidence>
<feature type="transmembrane region" description="Helical" evidence="8">
    <location>
        <begin position="331"/>
        <end position="349"/>
    </location>
</feature>
<dbReference type="NCBIfam" id="TIGR00711">
    <property type="entry name" value="efflux_EmrB"/>
    <property type="match status" value="1"/>
</dbReference>
<dbReference type="Proteomes" id="UP000003094">
    <property type="component" value="Unassembled WGS sequence"/>
</dbReference>
<dbReference type="EMBL" id="ADHJ01000037">
    <property type="protein sequence ID" value="EFU39701.1"/>
    <property type="molecule type" value="Genomic_DNA"/>
</dbReference>
<proteinExistence type="inferred from homology"/>
<dbReference type="RefSeq" id="WP_006210902.1">
    <property type="nucleotide sequence ID" value="NZ_ADHJ01000037.1"/>
</dbReference>
<dbReference type="InterPro" id="IPR020846">
    <property type="entry name" value="MFS_dom"/>
</dbReference>
<dbReference type="KEGG" id="pvo:PVOR_20414"/>
<comment type="subcellular location">
    <subcellularLocation>
        <location evidence="1">Cell membrane</location>
        <topology evidence="1">Multi-pass membrane protein</topology>
    </subcellularLocation>
</comment>
<protein>
    <submittedName>
        <fullName evidence="10">Drug resistance transporter, EmrB/QacA subfamily protein</fullName>
    </submittedName>
</protein>
<evidence type="ECO:0000259" key="9">
    <source>
        <dbReference type="PROSITE" id="PS50850"/>
    </source>
</evidence>
<evidence type="ECO:0000256" key="3">
    <source>
        <dbReference type="ARBA" id="ARBA00022448"/>
    </source>
</evidence>
<evidence type="ECO:0000313" key="11">
    <source>
        <dbReference type="Proteomes" id="UP000003094"/>
    </source>
</evidence>